<dbReference type="EMBL" id="UZAM01006938">
    <property type="protein sequence ID" value="VDO95355.1"/>
    <property type="molecule type" value="Genomic_DNA"/>
</dbReference>
<dbReference type="AlphaFoldDB" id="A0A183IDQ0"/>
<dbReference type="InterPro" id="IPR002018">
    <property type="entry name" value="CarbesteraseB"/>
</dbReference>
<evidence type="ECO:0000256" key="1">
    <source>
        <dbReference type="ARBA" id="ARBA00005964"/>
    </source>
</evidence>
<protein>
    <submittedName>
        <fullName evidence="6">COesterase domain-containing protein</fullName>
    </submittedName>
</protein>
<dbReference type="Pfam" id="PF00135">
    <property type="entry name" value="COesterase"/>
    <property type="match status" value="2"/>
</dbReference>
<dbReference type="InterPro" id="IPR029058">
    <property type="entry name" value="AB_hydrolase_fold"/>
</dbReference>
<dbReference type="WBParaSite" id="SBAD_0000183201-mRNA-1">
    <property type="protein sequence ID" value="SBAD_0000183201-mRNA-1"/>
    <property type="gene ID" value="SBAD_0000183201"/>
</dbReference>
<accession>A0A183IDQ0</accession>
<evidence type="ECO:0000313" key="6">
    <source>
        <dbReference type="WBParaSite" id="SBAD_0000183201-mRNA-1"/>
    </source>
</evidence>
<keyword evidence="2" id="KW-0378">Hydrolase</keyword>
<dbReference type="PANTHER" id="PTHR43142">
    <property type="entry name" value="CARBOXYLIC ESTER HYDROLASE"/>
    <property type="match status" value="1"/>
</dbReference>
<feature type="domain" description="Carboxylesterase type B" evidence="3">
    <location>
        <begin position="218"/>
        <end position="351"/>
    </location>
</feature>
<comment type="similarity">
    <text evidence="1">Belongs to the type-B carboxylesterase/lipase family.</text>
</comment>
<reference evidence="4 5" key="2">
    <citation type="submission" date="2018-11" db="EMBL/GenBank/DDBJ databases">
        <authorList>
            <consortium name="Pathogen Informatics"/>
        </authorList>
    </citation>
    <scope>NUCLEOTIDE SEQUENCE [LARGE SCALE GENOMIC DNA]</scope>
</reference>
<organism evidence="6">
    <name type="scientific">Soboliphyme baturini</name>
    <dbReference type="NCBI Taxonomy" id="241478"/>
    <lineage>
        <taxon>Eukaryota</taxon>
        <taxon>Metazoa</taxon>
        <taxon>Ecdysozoa</taxon>
        <taxon>Nematoda</taxon>
        <taxon>Enoplea</taxon>
        <taxon>Dorylaimia</taxon>
        <taxon>Dioctophymatida</taxon>
        <taxon>Dioctophymatoidea</taxon>
        <taxon>Soboliphymatidae</taxon>
        <taxon>Soboliphyme</taxon>
    </lineage>
</organism>
<dbReference type="GO" id="GO:0016787">
    <property type="term" value="F:hydrolase activity"/>
    <property type="evidence" value="ECO:0007669"/>
    <property type="project" value="UniProtKB-KW"/>
</dbReference>
<dbReference type="Proteomes" id="UP000270296">
    <property type="component" value="Unassembled WGS sequence"/>
</dbReference>
<name>A0A183IDQ0_9BILA</name>
<sequence>MCNLCTSGYRRRILEEEHLHPSSDLKLASGNFTVHTPGSTARFAEHWAKLYFIRKYMPINNPEDVLNVVYKVHCRDYDKASELIDRLPEQPYNATFRKPWCIQFWYYDEHLENREQSEDCLYLNIFVPSQTKHALPFPVLVWIHGGSFQVGGSGMFPIRTTVKNLVSRGIVVVFVNYRLGPLGFLSSLSADLPGNYGLDDQVTALRWIKANIADFGELFHRIIARSGSALAPWAIRSVNTDLNSLHVIKLTSCLTDKRTANLSCLQHAPLSKFKTIWKTIAIDDLNLVLLKGEHEPMNNNHPFMAHTYFTPVVDSYRGSDSIIPTHSKELMKRNARLPIMTGITTGECIAYVSWLAYLGKMLYLIESAHP</sequence>
<evidence type="ECO:0000259" key="3">
    <source>
        <dbReference type="Pfam" id="PF00135"/>
    </source>
</evidence>
<evidence type="ECO:0000256" key="2">
    <source>
        <dbReference type="ARBA" id="ARBA00022801"/>
    </source>
</evidence>
<dbReference type="PROSITE" id="PS00941">
    <property type="entry name" value="CARBOXYLESTERASE_B_2"/>
    <property type="match status" value="1"/>
</dbReference>
<dbReference type="PANTHER" id="PTHR43142:SF1">
    <property type="entry name" value="CARBOXYLIC ESTER HYDROLASE"/>
    <property type="match status" value="1"/>
</dbReference>
<dbReference type="SUPFAM" id="SSF53474">
    <property type="entry name" value="alpha/beta-Hydrolases"/>
    <property type="match status" value="1"/>
</dbReference>
<evidence type="ECO:0000313" key="5">
    <source>
        <dbReference type="Proteomes" id="UP000270296"/>
    </source>
</evidence>
<feature type="domain" description="Carboxylesterase type B" evidence="3">
    <location>
        <begin position="91"/>
        <end position="216"/>
    </location>
</feature>
<reference evidence="6" key="1">
    <citation type="submission" date="2016-06" db="UniProtKB">
        <authorList>
            <consortium name="WormBaseParasite"/>
        </authorList>
    </citation>
    <scope>IDENTIFICATION</scope>
</reference>
<keyword evidence="5" id="KW-1185">Reference proteome</keyword>
<evidence type="ECO:0000313" key="4">
    <source>
        <dbReference type="EMBL" id="VDO95355.1"/>
    </source>
</evidence>
<dbReference type="Gene3D" id="3.40.50.1820">
    <property type="entry name" value="alpha/beta hydrolase"/>
    <property type="match status" value="2"/>
</dbReference>
<proteinExistence type="inferred from homology"/>
<dbReference type="InterPro" id="IPR019819">
    <property type="entry name" value="Carboxylesterase_B_CS"/>
</dbReference>
<gene>
    <name evidence="4" type="ORF">SBAD_LOCUS1744</name>
</gene>
<dbReference type="OrthoDB" id="6846267at2759"/>